<evidence type="ECO:0000313" key="1">
    <source>
        <dbReference type="EMBL" id="KKL90251.1"/>
    </source>
</evidence>
<protein>
    <submittedName>
        <fullName evidence="1">Uncharacterized protein</fullName>
    </submittedName>
</protein>
<organism evidence="1">
    <name type="scientific">marine sediment metagenome</name>
    <dbReference type="NCBI Taxonomy" id="412755"/>
    <lineage>
        <taxon>unclassified sequences</taxon>
        <taxon>metagenomes</taxon>
        <taxon>ecological metagenomes</taxon>
    </lineage>
</organism>
<dbReference type="AlphaFoldDB" id="A0A0F9GIC7"/>
<accession>A0A0F9GIC7</accession>
<reference evidence="1" key="1">
    <citation type="journal article" date="2015" name="Nature">
        <title>Complex archaea that bridge the gap between prokaryotes and eukaryotes.</title>
        <authorList>
            <person name="Spang A."/>
            <person name="Saw J.H."/>
            <person name="Jorgensen S.L."/>
            <person name="Zaremba-Niedzwiedzka K."/>
            <person name="Martijn J."/>
            <person name="Lind A.E."/>
            <person name="van Eijk R."/>
            <person name="Schleper C."/>
            <person name="Guy L."/>
            <person name="Ettema T.J."/>
        </authorList>
    </citation>
    <scope>NUCLEOTIDE SEQUENCE</scope>
</reference>
<dbReference type="EMBL" id="LAZR01020058">
    <property type="protein sequence ID" value="KKL90251.1"/>
    <property type="molecule type" value="Genomic_DNA"/>
</dbReference>
<proteinExistence type="predicted"/>
<name>A0A0F9GIC7_9ZZZZ</name>
<comment type="caution">
    <text evidence="1">The sequence shown here is derived from an EMBL/GenBank/DDBJ whole genome shotgun (WGS) entry which is preliminary data.</text>
</comment>
<gene>
    <name evidence="1" type="ORF">LCGC14_1906550</name>
</gene>
<sequence>MSQPLLSASRILEAEDLAEHIEEVPEWPNEDGSPGHLRLVQMTAAENIELTNLVGESKETIIDGMFLILVYCAKDEEGKRLFTKEDVVKLREKNFHVINRLQQLCLKLNNTGAKEEADTKNA</sequence>
<dbReference type="InterPro" id="IPR038556">
    <property type="entry name" value="TAC_Gp13-like_sf"/>
</dbReference>
<dbReference type="Gene3D" id="3.30.2220.20">
    <property type="entry name" value="Phage tail assembly chaperone gp13-like"/>
    <property type="match status" value="1"/>
</dbReference>